<evidence type="ECO:0000256" key="6">
    <source>
        <dbReference type="RuleBase" id="RU362061"/>
    </source>
</evidence>
<sequence length="70" mass="7369">MSSAGQSVVATQLIPMNTALTPAMMEGKVTNPSGIPFAEMSQIVGKQVNVIVPKGHTIMPIMVKTYVPAK</sequence>
<dbReference type="SUPFAM" id="SSF51269">
    <property type="entry name" value="AFP III-like domain"/>
    <property type="match status" value="1"/>
</dbReference>
<evidence type="ECO:0000256" key="1">
    <source>
        <dbReference type="ARBA" id="ARBA00004613"/>
    </source>
</evidence>
<dbReference type="InterPro" id="IPR006190">
    <property type="entry name" value="SAF_AFP_Neu5Ac"/>
</dbReference>
<evidence type="ECO:0000256" key="4">
    <source>
        <dbReference type="ARBA" id="ARBA00023076"/>
    </source>
</evidence>
<dbReference type="PROSITE" id="PS50844">
    <property type="entry name" value="AFP_LIKE"/>
    <property type="match status" value="1"/>
</dbReference>
<dbReference type="GO" id="GO:0005576">
    <property type="term" value="C:extracellular region"/>
    <property type="evidence" value="ECO:0007669"/>
    <property type="project" value="UniProtKB-SubCell"/>
</dbReference>
<keyword evidence="10" id="KW-1185">Reference proteome</keyword>
<comment type="subcellular location">
    <subcellularLocation>
        <location evidence="1 6">Secreted</location>
    </subcellularLocation>
</comment>
<name>A0AAW1E241_ZOAVI</name>
<comment type="similarity">
    <text evidence="2 6">Belongs to the type-III AFP family.</text>
</comment>
<proteinExistence type="inferred from homology"/>
<evidence type="ECO:0000256" key="3">
    <source>
        <dbReference type="ARBA" id="ARBA00022525"/>
    </source>
</evidence>
<keyword evidence="3 6" id="KW-0964">Secreted</keyword>
<dbReference type="AlphaFoldDB" id="A0AAW1E241"/>
<evidence type="ECO:0000313" key="9">
    <source>
        <dbReference type="EMBL" id="KAK9515726.1"/>
    </source>
</evidence>
<dbReference type="Proteomes" id="UP001488805">
    <property type="component" value="Unassembled WGS sequence"/>
</dbReference>
<evidence type="ECO:0000259" key="7">
    <source>
        <dbReference type="PROSITE" id="PS50844"/>
    </source>
</evidence>
<protein>
    <recommendedName>
        <fullName evidence="6">Ice-structuring protein</fullName>
    </recommendedName>
    <alternativeName>
        <fullName evidence="6">Antifreeze protein</fullName>
    </alternativeName>
</protein>
<evidence type="ECO:0000256" key="5">
    <source>
        <dbReference type="ARBA" id="ARBA00024935"/>
    </source>
</evidence>
<keyword evidence="4 6" id="KW-0047">Antifreeze protein</keyword>
<organism evidence="8 10">
    <name type="scientific">Zoarces viviparus</name>
    <name type="common">Viviparous eelpout</name>
    <name type="synonym">Blennius viviparus</name>
    <dbReference type="NCBI Taxonomy" id="48416"/>
    <lineage>
        <taxon>Eukaryota</taxon>
        <taxon>Metazoa</taxon>
        <taxon>Chordata</taxon>
        <taxon>Craniata</taxon>
        <taxon>Vertebrata</taxon>
        <taxon>Euteleostomi</taxon>
        <taxon>Actinopterygii</taxon>
        <taxon>Neopterygii</taxon>
        <taxon>Teleostei</taxon>
        <taxon>Neoteleostei</taxon>
        <taxon>Acanthomorphata</taxon>
        <taxon>Eupercaria</taxon>
        <taxon>Perciformes</taxon>
        <taxon>Cottioidei</taxon>
        <taxon>Zoarcales</taxon>
        <taxon>Zoarcidae</taxon>
        <taxon>Zoarcinae</taxon>
        <taxon>Zoarces</taxon>
    </lineage>
</organism>
<accession>A0AAW1E241</accession>
<gene>
    <name evidence="8" type="ORF">VZT92_026349</name>
    <name evidence="9" type="ORF">VZT92_026351</name>
</gene>
<reference evidence="8 10" key="1">
    <citation type="journal article" date="2024" name="Genome Biol. Evol.">
        <title>Chromosome-level genome assembly of the viviparous eelpout Zoarces viviparus.</title>
        <authorList>
            <person name="Fuhrmann N."/>
            <person name="Brasseur M.V."/>
            <person name="Bakowski C.E."/>
            <person name="Podsiadlowski L."/>
            <person name="Prost S."/>
            <person name="Krehenwinkel H."/>
            <person name="Mayer C."/>
        </authorList>
    </citation>
    <scope>NUCLEOTIDE SEQUENCE [LARGE SCALE GENOMIC DNA]</scope>
    <source>
        <strain evidence="8">NO-MEL_2022_Ind0_liver</strain>
    </source>
</reference>
<evidence type="ECO:0000313" key="8">
    <source>
        <dbReference type="EMBL" id="KAK9515724.1"/>
    </source>
</evidence>
<dbReference type="Gene3D" id="3.90.1210.10">
    <property type="entry name" value="Antifreeze-like/N-acetylneuraminic acid synthase C-terminal domain"/>
    <property type="match status" value="1"/>
</dbReference>
<evidence type="ECO:0000313" key="10">
    <source>
        <dbReference type="Proteomes" id="UP001488805"/>
    </source>
</evidence>
<dbReference type="PRINTS" id="PR00357">
    <property type="entry name" value="ANTIFREEZIII"/>
</dbReference>
<dbReference type="InterPro" id="IPR036732">
    <property type="entry name" value="AFP_Neu5c_C_sf"/>
</dbReference>
<comment type="caution">
    <text evidence="8">The sequence shown here is derived from an EMBL/GenBank/DDBJ whole genome shotgun (WGS) entry which is preliminary data.</text>
</comment>
<comment type="function">
    <text evidence="6">Lowers the blood freezing point. Contributes to protect fish blood from freezing at subzero sea water temperatures. Binds to nascent ice crystals and prevents further growth.</text>
</comment>
<evidence type="ECO:0000256" key="2">
    <source>
        <dbReference type="ARBA" id="ARBA00007445"/>
    </source>
</evidence>
<feature type="domain" description="AFP-like" evidence="7">
    <location>
        <begin position="7"/>
        <end position="66"/>
    </location>
</feature>
<dbReference type="EMBL" id="JBCEZU010000586">
    <property type="protein sequence ID" value="KAK9515724.1"/>
    <property type="molecule type" value="Genomic_DNA"/>
</dbReference>
<dbReference type="EMBL" id="JBCEZU010000586">
    <property type="protein sequence ID" value="KAK9515726.1"/>
    <property type="molecule type" value="Genomic_DNA"/>
</dbReference>
<dbReference type="InterPro" id="IPR006013">
    <property type="entry name" value="Antifreeze_III"/>
</dbReference>
<comment type="function">
    <text evidence="5">Contributes to protect fish blood from freezing at subzero sea water temperatures. Lowers the blood freezing point. Binds to nascent ice crystals and prevents further growth.</text>
</comment>